<accession>A0A9D4G9B5</accession>
<protein>
    <submittedName>
        <fullName evidence="1">Uncharacterized protein</fullName>
    </submittedName>
</protein>
<gene>
    <name evidence="1" type="ORF">DPMN_141252</name>
</gene>
<dbReference type="EMBL" id="JAIWYP010000006">
    <property type="protein sequence ID" value="KAH3812813.1"/>
    <property type="molecule type" value="Genomic_DNA"/>
</dbReference>
<dbReference type="Proteomes" id="UP000828390">
    <property type="component" value="Unassembled WGS sequence"/>
</dbReference>
<keyword evidence="2" id="KW-1185">Reference proteome</keyword>
<proteinExistence type="predicted"/>
<sequence length="268" mass="30076">MATKFAQSLREIVPRHFFLGCLPSFSGYNRCMFCGNCAFAGALCEGNLKNGKTARNCSCQREGQMCDRCGLCQRCVLLLASKEGALSPKFQRSGSVVNPHLKEYFCEQELTPNFSPLLEIMPLETNDVTIRMQMGSIVLHYELKSGKIEEVFGSACQQLPEFVCEKGYRVTLKLEFNKDDFDEMQLTIDLLGSEIFTYRTSTQSCEVSLSSTSPGSVIIYMPRTKVTAKTIFLSLIALKAHGFHVRFLGKTSTWLLCGRSNEPWESNM</sequence>
<reference evidence="1" key="2">
    <citation type="submission" date="2020-11" db="EMBL/GenBank/DDBJ databases">
        <authorList>
            <person name="McCartney M.A."/>
            <person name="Auch B."/>
            <person name="Kono T."/>
            <person name="Mallez S."/>
            <person name="Becker A."/>
            <person name="Gohl D.M."/>
            <person name="Silverstein K.A.T."/>
            <person name="Koren S."/>
            <person name="Bechman K.B."/>
            <person name="Herman A."/>
            <person name="Abrahante J.E."/>
            <person name="Garbe J."/>
        </authorList>
    </citation>
    <scope>NUCLEOTIDE SEQUENCE</scope>
    <source>
        <strain evidence="1">Duluth1</strain>
        <tissue evidence="1">Whole animal</tissue>
    </source>
</reference>
<organism evidence="1 2">
    <name type="scientific">Dreissena polymorpha</name>
    <name type="common">Zebra mussel</name>
    <name type="synonym">Mytilus polymorpha</name>
    <dbReference type="NCBI Taxonomy" id="45954"/>
    <lineage>
        <taxon>Eukaryota</taxon>
        <taxon>Metazoa</taxon>
        <taxon>Spiralia</taxon>
        <taxon>Lophotrochozoa</taxon>
        <taxon>Mollusca</taxon>
        <taxon>Bivalvia</taxon>
        <taxon>Autobranchia</taxon>
        <taxon>Heteroconchia</taxon>
        <taxon>Euheterodonta</taxon>
        <taxon>Imparidentia</taxon>
        <taxon>Neoheterodontei</taxon>
        <taxon>Myida</taxon>
        <taxon>Dreissenoidea</taxon>
        <taxon>Dreissenidae</taxon>
        <taxon>Dreissena</taxon>
    </lineage>
</organism>
<evidence type="ECO:0000313" key="2">
    <source>
        <dbReference type="Proteomes" id="UP000828390"/>
    </source>
</evidence>
<comment type="caution">
    <text evidence="1">The sequence shown here is derived from an EMBL/GenBank/DDBJ whole genome shotgun (WGS) entry which is preliminary data.</text>
</comment>
<name>A0A9D4G9B5_DREPO</name>
<evidence type="ECO:0000313" key="1">
    <source>
        <dbReference type="EMBL" id="KAH3812813.1"/>
    </source>
</evidence>
<dbReference type="AlphaFoldDB" id="A0A9D4G9B5"/>
<reference evidence="1" key="1">
    <citation type="journal article" date="2019" name="bioRxiv">
        <title>The Genome of the Zebra Mussel, Dreissena polymorpha: A Resource for Invasive Species Research.</title>
        <authorList>
            <person name="McCartney M.A."/>
            <person name="Auch B."/>
            <person name="Kono T."/>
            <person name="Mallez S."/>
            <person name="Zhang Y."/>
            <person name="Obille A."/>
            <person name="Becker A."/>
            <person name="Abrahante J.E."/>
            <person name="Garbe J."/>
            <person name="Badalamenti J.P."/>
            <person name="Herman A."/>
            <person name="Mangelson H."/>
            <person name="Liachko I."/>
            <person name="Sullivan S."/>
            <person name="Sone E.D."/>
            <person name="Koren S."/>
            <person name="Silverstein K.A.T."/>
            <person name="Beckman K.B."/>
            <person name="Gohl D.M."/>
        </authorList>
    </citation>
    <scope>NUCLEOTIDE SEQUENCE</scope>
    <source>
        <strain evidence="1">Duluth1</strain>
        <tissue evidence="1">Whole animal</tissue>
    </source>
</reference>